<proteinExistence type="predicted"/>
<protein>
    <submittedName>
        <fullName evidence="2">Uncharacterized protein</fullName>
    </submittedName>
</protein>
<sequence length="38" mass="4289">MTESTYVMNDSQTHKIEYIPPTQDPTLSKNPITLLPIA</sequence>
<comment type="caution">
    <text evidence="2">The sequence shown here is derived from an EMBL/GenBank/DDBJ whole genome shotgun (WGS) entry which is preliminary data.</text>
</comment>
<organism evidence="2 3">
    <name type="scientific">Acinetobacter tjernbergiae DSM 14971 = CIP 107465</name>
    <dbReference type="NCBI Taxonomy" id="1120928"/>
    <lineage>
        <taxon>Bacteria</taxon>
        <taxon>Pseudomonadati</taxon>
        <taxon>Pseudomonadota</taxon>
        <taxon>Gammaproteobacteria</taxon>
        <taxon>Moraxellales</taxon>
        <taxon>Moraxellaceae</taxon>
        <taxon>Acinetobacter</taxon>
    </lineage>
</organism>
<dbReference type="AlphaFoldDB" id="V2UFM9"/>
<gene>
    <name evidence="2" type="ORF">F990_03309</name>
</gene>
<name>V2UFM9_9GAMM</name>
<evidence type="ECO:0000313" key="2">
    <source>
        <dbReference type="EMBL" id="ESK53583.1"/>
    </source>
</evidence>
<feature type="region of interest" description="Disordered" evidence="1">
    <location>
        <begin position="1"/>
        <end position="25"/>
    </location>
</feature>
<evidence type="ECO:0000256" key="1">
    <source>
        <dbReference type="SAM" id="MobiDB-lite"/>
    </source>
</evidence>
<reference evidence="2 3" key="1">
    <citation type="submission" date="2013-10" db="EMBL/GenBank/DDBJ databases">
        <title>The Genome Sequence of Acinetobacter tjernbergiae CIP107465.</title>
        <authorList>
            <consortium name="The Broad Institute Genomics Platform"/>
            <consortium name="The Broad Institute Genome Sequencing Center for Infectious Disease"/>
            <person name="Cerqueira G."/>
            <person name="Feldgarden M."/>
            <person name="Courvalin P."/>
            <person name="Grillot-Courvalin C."/>
            <person name="Clermont D."/>
            <person name="Rocha E."/>
            <person name="Yoon E.-J."/>
            <person name="Nemec A."/>
            <person name="Young S.K."/>
            <person name="Zeng Q."/>
            <person name="Gargeya S."/>
            <person name="Fitzgerald M."/>
            <person name="Abouelleil A."/>
            <person name="Alvarado L."/>
            <person name="Berlin A.M."/>
            <person name="Chapman S.B."/>
            <person name="Gainer-Dewar J."/>
            <person name="Goldberg J."/>
            <person name="Gnerre S."/>
            <person name="Griggs A."/>
            <person name="Gujja S."/>
            <person name="Hansen M."/>
            <person name="Howarth C."/>
            <person name="Imamovic A."/>
            <person name="Ireland A."/>
            <person name="Larimer J."/>
            <person name="McCowan C."/>
            <person name="Murphy C."/>
            <person name="Pearson M."/>
            <person name="Poon T.W."/>
            <person name="Priest M."/>
            <person name="Roberts A."/>
            <person name="Saif S."/>
            <person name="Shea T."/>
            <person name="Sykes S."/>
            <person name="Wortman J."/>
            <person name="Nusbaum C."/>
            <person name="Birren B."/>
        </authorList>
    </citation>
    <scope>NUCLEOTIDE SEQUENCE [LARGE SCALE GENOMIC DNA]</scope>
    <source>
        <strain evidence="2 3">CIP 107465</strain>
    </source>
</reference>
<dbReference type="PATRIC" id="fig|1120928.5.peg.3350"/>
<dbReference type="EMBL" id="AYEV01000046">
    <property type="protein sequence ID" value="ESK53583.1"/>
    <property type="molecule type" value="Genomic_DNA"/>
</dbReference>
<feature type="compositionally biased region" description="Polar residues" evidence="1">
    <location>
        <begin position="1"/>
        <end position="11"/>
    </location>
</feature>
<accession>V2UFM9</accession>
<dbReference type="Proteomes" id="UP000017404">
    <property type="component" value="Unassembled WGS sequence"/>
</dbReference>
<keyword evidence="3" id="KW-1185">Reference proteome</keyword>
<evidence type="ECO:0000313" key="3">
    <source>
        <dbReference type="Proteomes" id="UP000017404"/>
    </source>
</evidence>